<proteinExistence type="predicted"/>
<dbReference type="EMBL" id="CADDAV010000001">
    <property type="protein sequence ID" value="CAB0582463.1"/>
    <property type="molecule type" value="Genomic_DNA"/>
</dbReference>
<comment type="caution">
    <text evidence="1">The sequence shown here is derived from an EMBL/GenBank/DDBJ whole genome shotgun (WGS) entry which is preliminary data.</text>
</comment>
<name>A0A811G8E4_CORDP</name>
<evidence type="ECO:0000313" key="2">
    <source>
        <dbReference type="Proteomes" id="UP000480222"/>
    </source>
</evidence>
<dbReference type="KEGG" id="cdi:DIP0221"/>
<dbReference type="Proteomes" id="UP000480222">
    <property type="component" value="Unassembled WGS sequence"/>
</dbReference>
<sequence length="112" mass="12166">MSVVAAFLSGVGALVTALGGVLIGVVKARSDTHTAKGSRMDVLEARIDKMQADLDDERARRRGVEVDNHRLRMALVTAVKHLEQLIRWADGGAKPPRPDDIDLDEIKSLLKA</sequence>
<dbReference type="OMA" id="RFIKWAD"/>
<gene>
    <name evidence="1" type="ORF">CIP107547_00323</name>
</gene>
<reference evidence="1 2" key="1">
    <citation type="submission" date="2020-02" db="EMBL/GenBank/DDBJ databases">
        <authorList>
            <person name="Brisse S."/>
        </authorList>
    </citation>
    <scope>NUCLEOTIDE SEQUENCE [LARGE SCALE GENOMIC DNA]</scope>
    <source>
        <strain evidence="1">CIP107547</strain>
    </source>
</reference>
<dbReference type="RefSeq" id="WP_010934122.1">
    <property type="nucleotide sequence ID" value="NZ_CABVGJ010000014.1"/>
</dbReference>
<organism evidence="1 2">
    <name type="scientific">Corynebacterium diphtheriae</name>
    <dbReference type="NCBI Taxonomy" id="1717"/>
    <lineage>
        <taxon>Bacteria</taxon>
        <taxon>Bacillati</taxon>
        <taxon>Actinomycetota</taxon>
        <taxon>Actinomycetes</taxon>
        <taxon>Mycobacteriales</taxon>
        <taxon>Corynebacteriaceae</taxon>
        <taxon>Corynebacterium</taxon>
    </lineage>
</organism>
<dbReference type="OrthoDB" id="4425528at2"/>
<evidence type="ECO:0000313" key="1">
    <source>
        <dbReference type="EMBL" id="CAB0582463.1"/>
    </source>
</evidence>
<dbReference type="AlphaFoldDB" id="A0A811G8E4"/>
<protein>
    <submittedName>
        <fullName evidence="1">Uncharacterized protein</fullName>
    </submittedName>
</protein>
<accession>A0A811G8E4</accession>